<feature type="transmembrane region" description="Helical" evidence="12">
    <location>
        <begin position="49"/>
        <end position="69"/>
    </location>
</feature>
<dbReference type="PROSITE" id="PS01023">
    <property type="entry name" value="PTR2_2"/>
    <property type="match status" value="1"/>
</dbReference>
<proteinExistence type="inferred from homology"/>
<accession>A0A6J2YRZ2</accession>
<evidence type="ECO:0000256" key="10">
    <source>
        <dbReference type="RuleBase" id="RU003755"/>
    </source>
</evidence>
<feature type="transmembrane region" description="Helical" evidence="12">
    <location>
        <begin position="283"/>
        <end position="301"/>
    </location>
</feature>
<keyword evidence="7 12" id="KW-1133">Transmembrane helix</keyword>
<reference evidence="14" key="1">
    <citation type="submission" date="2025-08" db="UniProtKB">
        <authorList>
            <consortium name="RefSeq"/>
        </authorList>
    </citation>
    <scope>IDENTIFICATION</scope>
    <source>
        <tissue evidence="14">Gonads</tissue>
    </source>
</reference>
<evidence type="ECO:0000256" key="11">
    <source>
        <dbReference type="SAM" id="MobiDB-lite"/>
    </source>
</evidence>
<dbReference type="SUPFAM" id="SSF103473">
    <property type="entry name" value="MFS general substrate transporter"/>
    <property type="match status" value="1"/>
</dbReference>
<dbReference type="FunCoup" id="A0A6J2YRZ2">
    <property type="interactions" value="63"/>
</dbReference>
<sequence length="698" mass="77770">MTATKDESRGDATESQEQNGDVDEESTLEKIPYPKSVFFIVSNEFCERFSYYGMRTILILYLTKILLYTEADAKIVYHAFTMFVYFFPVFGAILSDSWLGKFRTILYVSMIYAAGSVLLALTSVGPLQIPQKEFTIFGLLLIAIGTGGIKPCVSAFGGDQFILPQQELQLATFFSLFYFSINAGSLISTFLTPILRNDVHCFGLDSCYPLAFAVPGGLMIVSIVIFGLGKPLYKIKQPKGNIIVQVVKCISYAVTHRKGSKVEHWLDRSKPAFGAELVNDVKCLLKVLVLYIPLPIFWALYDQQGSGWTFQAVRMDGDIGFYTILPDQMQVVNPLLILAFIPLFTYGVYPLLAKCNLLKTPLQRMCCGGFLAAVAFAVSAIISINLESTYPVLPSAGQAQVRIYDTTSCAYSFTSNYGIDLNGDISNGYYENKDIQISGTQNIIFTFTKSGTCDDASPEPLSIDMDEKGTYGIFLNQSGAYSFTDNIEKSDDGYPKLRVLSYLARNITLQHTKKTSYSVEVNPGNTTLYSMPYPGTYRDVNSENSFEVTVKLGGTYSALFKTSSVQLITVTQPNSVHMLWLLPQYFIITAAEIMFSITGLEFSYSQAPSTMKSVLTAAFLLTTAFGNLIIVLIESAKIFEDQSKDFFLYTGLMLVDMLLFMWLAIRYKYVQNEDSSEDEELDEKETITNGIDNPAFKQ</sequence>
<feature type="region of interest" description="Disordered" evidence="11">
    <location>
        <begin position="677"/>
        <end position="698"/>
    </location>
</feature>
<protein>
    <recommendedName>
        <fullName evidence="9">Oligopeptide transporter 1</fullName>
    </recommendedName>
</protein>
<name>A0A6J2YRZ2_SITOR</name>
<dbReference type="GO" id="GO:0016020">
    <property type="term" value="C:membrane"/>
    <property type="evidence" value="ECO:0007669"/>
    <property type="project" value="UniProtKB-SubCell"/>
</dbReference>
<dbReference type="InParanoid" id="A0A6J2YRZ2"/>
<keyword evidence="6" id="KW-0653">Protein transport</keyword>
<evidence type="ECO:0000256" key="4">
    <source>
        <dbReference type="ARBA" id="ARBA00022692"/>
    </source>
</evidence>
<dbReference type="CDD" id="cd17347">
    <property type="entry name" value="MFS_SLC15A1_2_like"/>
    <property type="match status" value="1"/>
</dbReference>
<dbReference type="FunFam" id="1.20.1250.20:FF:000379">
    <property type="entry name" value="Uncharacterized protein, isoform A"/>
    <property type="match status" value="1"/>
</dbReference>
<dbReference type="InterPro" id="IPR036259">
    <property type="entry name" value="MFS_trans_sf"/>
</dbReference>
<comment type="similarity">
    <text evidence="2 10">Belongs to the major facilitator superfamily. Proton-dependent oligopeptide transporter (POT/PTR) (TC 2.A.17) family.</text>
</comment>
<dbReference type="RefSeq" id="XP_030766026.1">
    <property type="nucleotide sequence ID" value="XM_030910166.1"/>
</dbReference>
<feature type="transmembrane region" description="Helical" evidence="12">
    <location>
        <begin position="136"/>
        <end position="158"/>
    </location>
</feature>
<keyword evidence="3 10" id="KW-0813">Transport</keyword>
<gene>
    <name evidence="14" type="primary">LOC115890053</name>
</gene>
<keyword evidence="4 10" id="KW-0812">Transmembrane</keyword>
<dbReference type="FunFam" id="1.20.1250.20:FF:000049">
    <property type="entry name" value="Solute carrier family 15 member 2"/>
    <property type="match status" value="1"/>
</dbReference>
<evidence type="ECO:0000256" key="8">
    <source>
        <dbReference type="ARBA" id="ARBA00023136"/>
    </source>
</evidence>
<keyword evidence="13" id="KW-1185">Reference proteome</keyword>
<dbReference type="AlphaFoldDB" id="A0A6J2YRZ2"/>
<dbReference type="InterPro" id="IPR018456">
    <property type="entry name" value="PTR2_symporter_CS"/>
</dbReference>
<organism evidence="13 14">
    <name type="scientific">Sitophilus oryzae</name>
    <name type="common">Rice weevil</name>
    <name type="synonym">Curculio oryzae</name>
    <dbReference type="NCBI Taxonomy" id="7048"/>
    <lineage>
        <taxon>Eukaryota</taxon>
        <taxon>Metazoa</taxon>
        <taxon>Ecdysozoa</taxon>
        <taxon>Arthropoda</taxon>
        <taxon>Hexapoda</taxon>
        <taxon>Insecta</taxon>
        <taxon>Pterygota</taxon>
        <taxon>Neoptera</taxon>
        <taxon>Endopterygota</taxon>
        <taxon>Coleoptera</taxon>
        <taxon>Polyphaga</taxon>
        <taxon>Cucujiformia</taxon>
        <taxon>Curculionidae</taxon>
        <taxon>Dryophthorinae</taxon>
        <taxon>Sitophilus</taxon>
    </lineage>
</organism>
<evidence type="ECO:0000256" key="6">
    <source>
        <dbReference type="ARBA" id="ARBA00022927"/>
    </source>
</evidence>
<evidence type="ECO:0000256" key="5">
    <source>
        <dbReference type="ARBA" id="ARBA00022856"/>
    </source>
</evidence>
<feature type="transmembrane region" description="Helical" evidence="12">
    <location>
        <begin position="365"/>
        <end position="386"/>
    </location>
</feature>
<feature type="transmembrane region" description="Helical" evidence="12">
    <location>
        <begin position="210"/>
        <end position="229"/>
    </location>
</feature>
<feature type="transmembrane region" description="Helical" evidence="12">
    <location>
        <begin position="578"/>
        <end position="602"/>
    </location>
</feature>
<comment type="subcellular location">
    <subcellularLocation>
        <location evidence="1 10">Membrane</location>
        <topology evidence="1 10">Multi-pass membrane protein</topology>
    </subcellularLocation>
</comment>
<feature type="region of interest" description="Disordered" evidence="11">
    <location>
        <begin position="1"/>
        <end position="25"/>
    </location>
</feature>
<dbReference type="GO" id="GO:0022857">
    <property type="term" value="F:transmembrane transporter activity"/>
    <property type="evidence" value="ECO:0007669"/>
    <property type="project" value="InterPro"/>
</dbReference>
<dbReference type="GO" id="GO:0006857">
    <property type="term" value="P:oligopeptide transport"/>
    <property type="evidence" value="ECO:0007669"/>
    <property type="project" value="InterPro"/>
</dbReference>
<feature type="transmembrane region" description="Helical" evidence="12">
    <location>
        <begin position="335"/>
        <end position="353"/>
    </location>
</feature>
<dbReference type="Gene3D" id="1.20.1250.20">
    <property type="entry name" value="MFS general substrate transporter like domains"/>
    <property type="match status" value="2"/>
</dbReference>
<dbReference type="PANTHER" id="PTHR11654">
    <property type="entry name" value="OLIGOPEPTIDE TRANSPORTER-RELATED"/>
    <property type="match status" value="1"/>
</dbReference>
<dbReference type="InterPro" id="IPR000109">
    <property type="entry name" value="POT_fam"/>
</dbReference>
<evidence type="ECO:0000256" key="12">
    <source>
        <dbReference type="SAM" id="Phobius"/>
    </source>
</evidence>
<feature type="transmembrane region" description="Helical" evidence="12">
    <location>
        <begin position="170"/>
        <end position="190"/>
    </location>
</feature>
<dbReference type="OrthoDB" id="8904098at2759"/>
<dbReference type="KEGG" id="soy:115890053"/>
<feature type="transmembrane region" description="Helical" evidence="12">
    <location>
        <begin position="614"/>
        <end position="634"/>
    </location>
</feature>
<evidence type="ECO:0000256" key="1">
    <source>
        <dbReference type="ARBA" id="ARBA00004141"/>
    </source>
</evidence>
<evidence type="ECO:0000313" key="13">
    <source>
        <dbReference type="Proteomes" id="UP000504635"/>
    </source>
</evidence>
<feature type="transmembrane region" description="Helical" evidence="12">
    <location>
        <begin position="646"/>
        <end position="665"/>
    </location>
</feature>
<dbReference type="PROSITE" id="PS01022">
    <property type="entry name" value="PTR2_1"/>
    <property type="match status" value="1"/>
</dbReference>
<evidence type="ECO:0000256" key="7">
    <source>
        <dbReference type="ARBA" id="ARBA00022989"/>
    </source>
</evidence>
<keyword evidence="8 12" id="KW-0472">Membrane</keyword>
<dbReference type="GeneID" id="115890053"/>
<dbReference type="Proteomes" id="UP000504635">
    <property type="component" value="Unplaced"/>
</dbReference>
<evidence type="ECO:0000256" key="2">
    <source>
        <dbReference type="ARBA" id="ARBA00005982"/>
    </source>
</evidence>
<feature type="compositionally biased region" description="Basic and acidic residues" evidence="11">
    <location>
        <begin position="1"/>
        <end position="12"/>
    </location>
</feature>
<dbReference type="GO" id="GO:0015031">
    <property type="term" value="P:protein transport"/>
    <property type="evidence" value="ECO:0007669"/>
    <property type="project" value="UniProtKB-KW"/>
</dbReference>
<keyword evidence="5" id="KW-0571">Peptide transport</keyword>
<dbReference type="Pfam" id="PF00854">
    <property type="entry name" value="PTR2"/>
    <property type="match status" value="2"/>
</dbReference>
<feature type="transmembrane region" description="Helical" evidence="12">
    <location>
        <begin position="75"/>
        <end position="93"/>
    </location>
</feature>
<evidence type="ECO:0000256" key="3">
    <source>
        <dbReference type="ARBA" id="ARBA00022448"/>
    </source>
</evidence>
<evidence type="ECO:0000313" key="14">
    <source>
        <dbReference type="RefSeq" id="XP_030766026.1"/>
    </source>
</evidence>
<evidence type="ECO:0000256" key="9">
    <source>
        <dbReference type="ARBA" id="ARBA00078114"/>
    </source>
</evidence>
<feature type="transmembrane region" description="Helical" evidence="12">
    <location>
        <begin position="105"/>
        <end position="124"/>
    </location>
</feature>